<feature type="transmembrane region" description="Helical" evidence="1">
    <location>
        <begin position="469"/>
        <end position="487"/>
    </location>
</feature>
<organism evidence="2 3">
    <name type="scientific">Allacma fusca</name>
    <dbReference type="NCBI Taxonomy" id="39272"/>
    <lineage>
        <taxon>Eukaryota</taxon>
        <taxon>Metazoa</taxon>
        <taxon>Ecdysozoa</taxon>
        <taxon>Arthropoda</taxon>
        <taxon>Hexapoda</taxon>
        <taxon>Collembola</taxon>
        <taxon>Symphypleona</taxon>
        <taxon>Sminthuridae</taxon>
        <taxon>Allacma</taxon>
    </lineage>
</organism>
<dbReference type="EMBL" id="CAJVCH010263151">
    <property type="protein sequence ID" value="CAG7734119.1"/>
    <property type="molecule type" value="Genomic_DNA"/>
</dbReference>
<protein>
    <submittedName>
        <fullName evidence="2">Uncharacterized protein</fullName>
    </submittedName>
</protein>
<feature type="transmembrane region" description="Helical" evidence="1">
    <location>
        <begin position="311"/>
        <end position="335"/>
    </location>
</feature>
<evidence type="ECO:0000313" key="2">
    <source>
        <dbReference type="EMBL" id="CAG7734119.1"/>
    </source>
</evidence>
<feature type="transmembrane region" description="Helical" evidence="1">
    <location>
        <begin position="116"/>
        <end position="139"/>
    </location>
</feature>
<reference evidence="2" key="1">
    <citation type="submission" date="2021-06" db="EMBL/GenBank/DDBJ databases">
        <authorList>
            <person name="Hodson N. C."/>
            <person name="Mongue J. A."/>
            <person name="Jaron S. K."/>
        </authorList>
    </citation>
    <scope>NUCLEOTIDE SEQUENCE</scope>
</reference>
<comment type="caution">
    <text evidence="2">The sequence shown here is derived from an EMBL/GenBank/DDBJ whole genome shotgun (WGS) entry which is preliminary data.</text>
</comment>
<dbReference type="Proteomes" id="UP000708208">
    <property type="component" value="Unassembled WGS sequence"/>
</dbReference>
<evidence type="ECO:0000313" key="3">
    <source>
        <dbReference type="Proteomes" id="UP000708208"/>
    </source>
</evidence>
<keyword evidence="1" id="KW-0472">Membrane</keyword>
<keyword evidence="1" id="KW-1133">Transmembrane helix</keyword>
<dbReference type="AlphaFoldDB" id="A0A8J2P7J6"/>
<accession>A0A8J2P7J6</accession>
<evidence type="ECO:0000256" key="1">
    <source>
        <dbReference type="SAM" id="Phobius"/>
    </source>
</evidence>
<feature type="transmembrane region" description="Helical" evidence="1">
    <location>
        <begin position="526"/>
        <end position="549"/>
    </location>
</feature>
<gene>
    <name evidence="2" type="ORF">AFUS01_LOCUS22523</name>
</gene>
<name>A0A8J2P7J6_9HEXA</name>
<keyword evidence="1" id="KW-0812">Transmembrane</keyword>
<feature type="transmembrane region" description="Helical" evidence="1">
    <location>
        <begin position="494"/>
        <end position="514"/>
    </location>
</feature>
<feature type="transmembrane region" description="Helical" evidence="1">
    <location>
        <begin position="408"/>
        <end position="433"/>
    </location>
</feature>
<proteinExistence type="predicted"/>
<keyword evidence="3" id="KW-1185">Reference proteome</keyword>
<dbReference type="OrthoDB" id="6355263at2759"/>
<feature type="transmembrane region" description="Helical" evidence="1">
    <location>
        <begin position="151"/>
        <end position="173"/>
    </location>
</feature>
<sequence length="563" mass="63723">MDDKQVLIIPSLDDFELEPSDSPYCTTTTALNFSRDPNSSYLHNKIHSSPNVKNSRGQKFRLFGNRNSISERISTISNNFHNISSNTPRSTTGAEDIPQRLNRSVKFAKDVFQFHWRMIVGSVLTVISSAGCLISFPLHLETVTGDEGSDGFSACFAISTILVVLFLLSSFGVKIVYWASTKFEGNGVFEDDDYFQEMEATVIKPRISWKNILKIGFSVGLSLLTLCSSWEDHKVACNFQDSLLGLVIIFAVITHAVSKWRHFGFKRAFSLLGVVAGVFVSVNYMLLDERKCRGHLYAHPPKDNWSWKVHLVWTLAFVIAIWLWTVAMFCLESAIPFPTIRRRRPEENNAVKMTILRVKPTDGQALSHLEDAEVTSEDPEYFLANNNNYGSSSGRRNSPVYYNPYSKISYVTVFNSVLWFQVSTWGFIASLFWTEFIPGFGIGKGPAEPPSFPSAVWSSFDKCFHDGCSWWLIISIFVFSQSFTYLIFLIRSSLIAVCVSCLGFPIIGLWWSFFQISQNVFVWMPVYSGELFCSMLGLPLIFFGTLYIFKLDILNPNRIAVAV</sequence>
<feature type="transmembrane region" description="Helical" evidence="1">
    <location>
        <begin position="268"/>
        <end position="287"/>
    </location>
</feature>